<dbReference type="AlphaFoldDB" id="A0A8J4TD80"/>
<sequence>MAEGSARSCPFGPFLSWITSVNRICTATGPHHEELETKRMSLHFQWESHVSGPDAHRSAFMSSTPGQG</sequence>
<keyword evidence="2" id="KW-1185">Reference proteome</keyword>
<organism evidence="1 2">
    <name type="scientific">Clarias magur</name>
    <name type="common">Asian catfish</name>
    <name type="synonym">Macropteronotus magur</name>
    <dbReference type="NCBI Taxonomy" id="1594786"/>
    <lineage>
        <taxon>Eukaryota</taxon>
        <taxon>Metazoa</taxon>
        <taxon>Chordata</taxon>
        <taxon>Craniata</taxon>
        <taxon>Vertebrata</taxon>
        <taxon>Euteleostomi</taxon>
        <taxon>Actinopterygii</taxon>
        <taxon>Neopterygii</taxon>
        <taxon>Teleostei</taxon>
        <taxon>Ostariophysi</taxon>
        <taxon>Siluriformes</taxon>
        <taxon>Clariidae</taxon>
        <taxon>Clarias</taxon>
    </lineage>
</organism>
<protein>
    <submittedName>
        <fullName evidence="1">Uncharacterized protein</fullName>
    </submittedName>
</protein>
<dbReference type="Proteomes" id="UP000727407">
    <property type="component" value="Unassembled WGS sequence"/>
</dbReference>
<proteinExistence type="predicted"/>
<comment type="caution">
    <text evidence="1">The sequence shown here is derived from an EMBL/GenBank/DDBJ whole genome shotgun (WGS) entry which is preliminary data.</text>
</comment>
<dbReference type="EMBL" id="QNUK01000874">
    <property type="protein sequence ID" value="KAF5889039.1"/>
    <property type="molecule type" value="Genomic_DNA"/>
</dbReference>
<reference evidence="1" key="1">
    <citation type="submission" date="2020-07" db="EMBL/GenBank/DDBJ databases">
        <title>Clarias magur genome sequencing, assembly and annotation.</title>
        <authorList>
            <person name="Kushwaha B."/>
            <person name="Kumar R."/>
            <person name="Das P."/>
            <person name="Joshi C.G."/>
            <person name="Kumar D."/>
            <person name="Nagpure N.S."/>
            <person name="Pandey M."/>
            <person name="Agarwal S."/>
            <person name="Srivastava S."/>
            <person name="Singh M."/>
            <person name="Sahoo L."/>
            <person name="Jayasankar P."/>
            <person name="Meher P.K."/>
            <person name="Koringa P.G."/>
            <person name="Iquebal M.A."/>
            <person name="Das S.P."/>
            <person name="Bit A."/>
            <person name="Patnaik S."/>
            <person name="Patel N."/>
            <person name="Shah T.M."/>
            <person name="Hinsu A."/>
            <person name="Jena J.K."/>
        </authorList>
    </citation>
    <scope>NUCLEOTIDE SEQUENCE</scope>
    <source>
        <strain evidence="1">CIFAMagur01</strain>
        <tissue evidence="1">Testis</tissue>
    </source>
</reference>
<evidence type="ECO:0000313" key="2">
    <source>
        <dbReference type="Proteomes" id="UP000727407"/>
    </source>
</evidence>
<gene>
    <name evidence="1" type="ORF">DAT39_021256</name>
</gene>
<accession>A0A8J4TD80</accession>
<name>A0A8J4TD80_CLAMG</name>
<evidence type="ECO:0000313" key="1">
    <source>
        <dbReference type="EMBL" id="KAF5889039.1"/>
    </source>
</evidence>